<evidence type="ECO:0000256" key="2">
    <source>
        <dbReference type="ARBA" id="ARBA00022723"/>
    </source>
</evidence>
<dbReference type="GO" id="GO:0001216">
    <property type="term" value="F:DNA-binding transcription activator activity"/>
    <property type="evidence" value="ECO:0007669"/>
    <property type="project" value="UniProtKB-ARBA"/>
</dbReference>
<dbReference type="OrthoDB" id="3163292at2759"/>
<evidence type="ECO:0000313" key="11">
    <source>
        <dbReference type="Proteomes" id="UP000325780"/>
    </source>
</evidence>
<evidence type="ECO:0000256" key="1">
    <source>
        <dbReference type="ARBA" id="ARBA00004123"/>
    </source>
</evidence>
<feature type="compositionally biased region" description="Polar residues" evidence="8">
    <location>
        <begin position="77"/>
        <end position="89"/>
    </location>
</feature>
<dbReference type="Pfam" id="PF00172">
    <property type="entry name" value="Zn_clus"/>
    <property type="match status" value="1"/>
</dbReference>
<protein>
    <recommendedName>
        <fullName evidence="9">Zn(2)-C6 fungal-type domain-containing protein</fullName>
    </recommendedName>
</protein>
<dbReference type="SUPFAM" id="SSF57701">
    <property type="entry name" value="Zn2/Cys6 DNA-binding domain"/>
    <property type="match status" value="1"/>
</dbReference>
<evidence type="ECO:0000256" key="7">
    <source>
        <dbReference type="ARBA" id="ARBA00023242"/>
    </source>
</evidence>
<feature type="region of interest" description="Disordered" evidence="8">
    <location>
        <begin position="56"/>
        <end position="89"/>
    </location>
</feature>
<dbReference type="InterPro" id="IPR036864">
    <property type="entry name" value="Zn2-C6_fun-type_DNA-bd_sf"/>
</dbReference>
<dbReference type="CDD" id="cd00067">
    <property type="entry name" value="GAL4"/>
    <property type="match status" value="1"/>
</dbReference>
<dbReference type="PROSITE" id="PS00463">
    <property type="entry name" value="ZN2_CY6_FUNGAL_1"/>
    <property type="match status" value="1"/>
</dbReference>
<dbReference type="SMART" id="SM00066">
    <property type="entry name" value="GAL4"/>
    <property type="match status" value="1"/>
</dbReference>
<dbReference type="Proteomes" id="UP000325780">
    <property type="component" value="Unassembled WGS sequence"/>
</dbReference>
<organism evidence="10 11">
    <name type="scientific">Aspergillus avenaceus</name>
    <dbReference type="NCBI Taxonomy" id="36643"/>
    <lineage>
        <taxon>Eukaryota</taxon>
        <taxon>Fungi</taxon>
        <taxon>Dikarya</taxon>
        <taxon>Ascomycota</taxon>
        <taxon>Pezizomycotina</taxon>
        <taxon>Eurotiomycetes</taxon>
        <taxon>Eurotiomycetidae</taxon>
        <taxon>Eurotiales</taxon>
        <taxon>Aspergillaceae</taxon>
        <taxon>Aspergillus</taxon>
        <taxon>Aspergillus subgen. Circumdati</taxon>
    </lineage>
</organism>
<accession>A0A5N6TXH8</accession>
<dbReference type="InterPro" id="IPR051089">
    <property type="entry name" value="prtT"/>
</dbReference>
<evidence type="ECO:0000313" key="10">
    <source>
        <dbReference type="EMBL" id="KAE8151098.1"/>
    </source>
</evidence>
<dbReference type="GO" id="GO:0000976">
    <property type="term" value="F:transcription cis-regulatory region binding"/>
    <property type="evidence" value="ECO:0007669"/>
    <property type="project" value="TreeGrafter"/>
</dbReference>
<dbReference type="GO" id="GO:0005634">
    <property type="term" value="C:nucleus"/>
    <property type="evidence" value="ECO:0007669"/>
    <property type="project" value="UniProtKB-SubCell"/>
</dbReference>
<dbReference type="Gene3D" id="4.10.240.10">
    <property type="entry name" value="Zn(2)-C6 fungal-type DNA-binding domain"/>
    <property type="match status" value="1"/>
</dbReference>
<proteinExistence type="predicted"/>
<dbReference type="PANTHER" id="PTHR31845">
    <property type="entry name" value="FINGER DOMAIN PROTEIN, PUTATIVE-RELATED"/>
    <property type="match status" value="1"/>
</dbReference>
<dbReference type="GO" id="GO:0008270">
    <property type="term" value="F:zinc ion binding"/>
    <property type="evidence" value="ECO:0007669"/>
    <property type="project" value="InterPro"/>
</dbReference>
<dbReference type="AlphaFoldDB" id="A0A5N6TXH8"/>
<dbReference type="FunFam" id="4.10.240.10:FF:000003">
    <property type="entry name" value="C6 transcription factor (Leu3)"/>
    <property type="match status" value="1"/>
</dbReference>
<evidence type="ECO:0000256" key="8">
    <source>
        <dbReference type="SAM" id="MobiDB-lite"/>
    </source>
</evidence>
<comment type="subcellular location">
    <subcellularLocation>
        <location evidence="1">Nucleus</location>
    </subcellularLocation>
</comment>
<dbReference type="CDD" id="cd12148">
    <property type="entry name" value="fungal_TF_MHR"/>
    <property type="match status" value="1"/>
</dbReference>
<evidence type="ECO:0000259" key="9">
    <source>
        <dbReference type="PROSITE" id="PS50048"/>
    </source>
</evidence>
<dbReference type="PROSITE" id="PS50048">
    <property type="entry name" value="ZN2_CY6_FUNGAL_2"/>
    <property type="match status" value="1"/>
</dbReference>
<feature type="compositionally biased region" description="Basic and acidic residues" evidence="8">
    <location>
        <begin position="63"/>
        <end position="74"/>
    </location>
</feature>
<feature type="domain" description="Zn(2)-C6 fungal-type" evidence="9">
    <location>
        <begin position="16"/>
        <end position="49"/>
    </location>
</feature>
<dbReference type="EMBL" id="ML742078">
    <property type="protein sequence ID" value="KAE8151098.1"/>
    <property type="molecule type" value="Genomic_DNA"/>
</dbReference>
<keyword evidence="5" id="KW-0238">DNA-binding</keyword>
<evidence type="ECO:0000256" key="5">
    <source>
        <dbReference type="ARBA" id="ARBA00023125"/>
    </source>
</evidence>
<feature type="compositionally biased region" description="Low complexity" evidence="8">
    <location>
        <begin position="111"/>
        <end position="125"/>
    </location>
</feature>
<gene>
    <name evidence="10" type="ORF">BDV25DRAFT_100090</name>
</gene>
<keyword evidence="2" id="KW-0479">Metal-binding</keyword>
<evidence type="ECO:0000256" key="4">
    <source>
        <dbReference type="ARBA" id="ARBA00023015"/>
    </source>
</evidence>
<keyword evidence="6" id="KW-0804">Transcription</keyword>
<keyword evidence="7" id="KW-0539">Nucleus</keyword>
<dbReference type="Pfam" id="PF04082">
    <property type="entry name" value="Fungal_trans"/>
    <property type="match status" value="1"/>
</dbReference>
<keyword evidence="3" id="KW-0862">Zinc</keyword>
<sequence>MNNKPTQVSLKRGKKACTECRQQKAKCDAYLNPDRPCTRCVRMKAQCMISDPFRREHKRQRLSKLEQETDELRQKLRSSQSVHSQPSPITMSTVAAEMGGHEKSNVDGLHPTPQSQVSPVSFSQPLTSTSLESPRVEFPSERVSDHTLQRTLDGIEVTGEEINEIFHLFFEHYAQFLPILDPQTSPNTFYAQSPFLFWAVIGVACRTYPRNPTLITSLARGIADMALLSPVSSSAPWHTIQGLLLILTWPMPRDNTKTDLIFPLSGMLLHTAMQNGLHFPMSSHEFTKIKIPAPSEEELIQRSELWARCVIVYQRSCAMKGHPAHSFMRLEQDLGQRQGLLRKIAPCLGLERQCQELIARCSTAVLELGVRTMSAEQERALDILLRTYEMQVTDIEYQVATSQDRFQTTSCRLCVQMFHLLKSQTLSSSDCLPRLLDTACSAIDWVQELSKKLPDLAAVPQEIYFGVILAAITLLRICKGTPNGGLDVEKGRPHFFTAINLVKQMSIQNNDTAAKAVLVLNQLWNSTKAFRKLDGSAYTALRIRSRLILSPVVDAVWWWREEHDPQCRLPSGPQGIASDGVEGNQDITKAVANAPVSLTPRQEPMLFDDQFFANFEWALGDDGLFLPTELYGSGWSAL</sequence>
<dbReference type="GO" id="GO:0000981">
    <property type="term" value="F:DNA-binding transcription factor activity, RNA polymerase II-specific"/>
    <property type="evidence" value="ECO:0007669"/>
    <property type="project" value="InterPro"/>
</dbReference>
<evidence type="ECO:0000256" key="3">
    <source>
        <dbReference type="ARBA" id="ARBA00022833"/>
    </source>
</evidence>
<dbReference type="InterPro" id="IPR001138">
    <property type="entry name" value="Zn2Cys6_DnaBD"/>
</dbReference>
<dbReference type="InterPro" id="IPR007219">
    <property type="entry name" value="XnlR_reg_dom"/>
</dbReference>
<evidence type="ECO:0000256" key="6">
    <source>
        <dbReference type="ARBA" id="ARBA00023163"/>
    </source>
</evidence>
<dbReference type="GO" id="GO:0006351">
    <property type="term" value="P:DNA-templated transcription"/>
    <property type="evidence" value="ECO:0007669"/>
    <property type="project" value="InterPro"/>
</dbReference>
<name>A0A5N6TXH8_ASPAV</name>
<keyword evidence="4" id="KW-0805">Transcription regulation</keyword>
<keyword evidence="11" id="KW-1185">Reference proteome</keyword>
<dbReference type="PANTHER" id="PTHR31845:SF21">
    <property type="entry name" value="REGULATORY PROTEIN LEU3"/>
    <property type="match status" value="1"/>
</dbReference>
<feature type="region of interest" description="Disordered" evidence="8">
    <location>
        <begin position="101"/>
        <end position="142"/>
    </location>
</feature>
<reference evidence="10 11" key="1">
    <citation type="submission" date="2019-04" db="EMBL/GenBank/DDBJ databases">
        <title>Friends and foes A comparative genomics study of 23 Aspergillus species from section Flavi.</title>
        <authorList>
            <consortium name="DOE Joint Genome Institute"/>
            <person name="Kjaerbolling I."/>
            <person name="Vesth T."/>
            <person name="Frisvad J.C."/>
            <person name="Nybo J.L."/>
            <person name="Theobald S."/>
            <person name="Kildgaard S."/>
            <person name="Isbrandt T."/>
            <person name="Kuo A."/>
            <person name="Sato A."/>
            <person name="Lyhne E.K."/>
            <person name="Kogle M.E."/>
            <person name="Wiebenga A."/>
            <person name="Kun R.S."/>
            <person name="Lubbers R.J."/>
            <person name="Makela M.R."/>
            <person name="Barry K."/>
            <person name="Chovatia M."/>
            <person name="Clum A."/>
            <person name="Daum C."/>
            <person name="Haridas S."/>
            <person name="He G."/>
            <person name="LaButti K."/>
            <person name="Lipzen A."/>
            <person name="Mondo S."/>
            <person name="Riley R."/>
            <person name="Salamov A."/>
            <person name="Simmons B.A."/>
            <person name="Magnuson J.K."/>
            <person name="Henrissat B."/>
            <person name="Mortensen U.H."/>
            <person name="Larsen T.O."/>
            <person name="Devries R.P."/>
            <person name="Grigoriev I.V."/>
            <person name="Machida M."/>
            <person name="Baker S.E."/>
            <person name="Andersen M.R."/>
        </authorList>
    </citation>
    <scope>NUCLEOTIDE SEQUENCE [LARGE SCALE GENOMIC DNA]</scope>
    <source>
        <strain evidence="10 11">IBT 18842</strain>
    </source>
</reference>